<evidence type="ECO:0000313" key="2">
    <source>
        <dbReference type="EMBL" id="SEM28488.1"/>
    </source>
</evidence>
<keyword evidence="3" id="KW-1185">Reference proteome</keyword>
<reference evidence="3" key="1">
    <citation type="submission" date="2016-10" db="EMBL/GenBank/DDBJ databases">
        <authorList>
            <person name="Varghese N."/>
            <person name="Submissions S."/>
        </authorList>
    </citation>
    <scope>NUCLEOTIDE SEQUENCE [LARGE SCALE GENOMIC DNA]</scope>
    <source>
        <strain evidence="3">DSM 17453</strain>
    </source>
</reference>
<dbReference type="Proteomes" id="UP000199450">
    <property type="component" value="Unassembled WGS sequence"/>
</dbReference>
<dbReference type="CDD" id="cd04182">
    <property type="entry name" value="GT_2_like_f"/>
    <property type="match status" value="1"/>
</dbReference>
<dbReference type="InterPro" id="IPR029044">
    <property type="entry name" value="Nucleotide-diphossugar_trans"/>
</dbReference>
<gene>
    <name evidence="2" type="ORF">SAMN05421856_102193</name>
</gene>
<dbReference type="AlphaFoldDB" id="A0A1H7X5S1"/>
<dbReference type="PANTHER" id="PTHR43777:SF1">
    <property type="entry name" value="MOLYBDENUM COFACTOR CYTIDYLYLTRANSFERASE"/>
    <property type="match status" value="1"/>
</dbReference>
<keyword evidence="2" id="KW-0808">Transferase</keyword>
<name>A0A1H7X5S1_9FLAO</name>
<proteinExistence type="predicted"/>
<organism evidence="2 3">
    <name type="scientific">Chryseobacterium taichungense</name>
    <dbReference type="NCBI Taxonomy" id="295069"/>
    <lineage>
        <taxon>Bacteria</taxon>
        <taxon>Pseudomonadati</taxon>
        <taxon>Bacteroidota</taxon>
        <taxon>Flavobacteriia</taxon>
        <taxon>Flavobacteriales</taxon>
        <taxon>Weeksellaceae</taxon>
        <taxon>Chryseobacterium group</taxon>
        <taxon>Chryseobacterium</taxon>
    </lineage>
</organism>
<dbReference type="Gene3D" id="3.90.550.10">
    <property type="entry name" value="Spore Coat Polysaccharide Biosynthesis Protein SpsA, Chain A"/>
    <property type="match status" value="1"/>
</dbReference>
<dbReference type="Pfam" id="PF12804">
    <property type="entry name" value="NTP_transf_3"/>
    <property type="match status" value="1"/>
</dbReference>
<dbReference type="InterPro" id="IPR025877">
    <property type="entry name" value="MobA-like_NTP_Trfase"/>
</dbReference>
<dbReference type="EMBL" id="FOBV01000002">
    <property type="protein sequence ID" value="SEM28488.1"/>
    <property type="molecule type" value="Genomic_DNA"/>
</dbReference>
<sequence length="198" mass="22074">MKNTGIILLAAGNSSRMGSAKQLLSYQGKTFLERIIDTALEVFDKDQIILVLGANHHEISSTIKDKNILIAINEDWESGMASSIKSGLKTLSDHFPEMERCFISVCDQPYLTNDLFLKMSQLQDTSQKEIVVATYADTVGVPALFSKKYFKQLMELTGEQGAKKIIRQNMENVETFAFAKGAIDIDTPSDYDHLKTKA</sequence>
<protein>
    <submittedName>
        <fullName evidence="2">Molybdenum cofactor cytidylyltransferase</fullName>
    </submittedName>
</protein>
<dbReference type="RefSeq" id="WP_089998798.1">
    <property type="nucleotide sequence ID" value="NZ_FOBV01000002.1"/>
</dbReference>
<feature type="domain" description="MobA-like NTP transferase" evidence="1">
    <location>
        <begin position="7"/>
        <end position="169"/>
    </location>
</feature>
<evidence type="ECO:0000259" key="1">
    <source>
        <dbReference type="Pfam" id="PF12804"/>
    </source>
</evidence>
<dbReference type="STRING" id="295069.SAMN05421856_102193"/>
<dbReference type="PANTHER" id="PTHR43777">
    <property type="entry name" value="MOLYBDENUM COFACTOR CYTIDYLYLTRANSFERASE"/>
    <property type="match status" value="1"/>
</dbReference>
<dbReference type="SUPFAM" id="SSF53448">
    <property type="entry name" value="Nucleotide-diphospho-sugar transferases"/>
    <property type="match status" value="1"/>
</dbReference>
<accession>A0A1H7X5S1</accession>
<dbReference type="GO" id="GO:0016779">
    <property type="term" value="F:nucleotidyltransferase activity"/>
    <property type="evidence" value="ECO:0007669"/>
    <property type="project" value="UniProtKB-KW"/>
</dbReference>
<evidence type="ECO:0000313" key="3">
    <source>
        <dbReference type="Proteomes" id="UP000199450"/>
    </source>
</evidence>
<dbReference type="OrthoDB" id="9779263at2"/>
<keyword evidence="2" id="KW-0548">Nucleotidyltransferase</keyword>